<feature type="region of interest" description="Disordered" evidence="2">
    <location>
        <begin position="387"/>
        <end position="407"/>
    </location>
</feature>
<feature type="signal peptide" evidence="3">
    <location>
        <begin position="1"/>
        <end position="23"/>
    </location>
</feature>
<feature type="region of interest" description="Disordered" evidence="2">
    <location>
        <begin position="1936"/>
        <end position="2004"/>
    </location>
</feature>
<feature type="compositionally biased region" description="Polar residues" evidence="2">
    <location>
        <begin position="1567"/>
        <end position="1576"/>
    </location>
</feature>
<feature type="region of interest" description="Disordered" evidence="2">
    <location>
        <begin position="761"/>
        <end position="813"/>
    </location>
</feature>
<name>A0A1B0CTG5_LUTLO</name>
<proteinExistence type="predicted"/>
<feature type="region of interest" description="Disordered" evidence="2">
    <location>
        <begin position="1322"/>
        <end position="1658"/>
    </location>
</feature>
<reference evidence="6" key="1">
    <citation type="submission" date="2012-05" db="EMBL/GenBank/DDBJ databases">
        <title>Whole Genome Assembly of Lutzomyia longipalpis.</title>
        <authorList>
            <person name="Richards S."/>
            <person name="Qu C."/>
            <person name="Dillon R."/>
            <person name="Worley K."/>
            <person name="Scherer S."/>
            <person name="Batterton M."/>
            <person name="Taylor A."/>
            <person name="Hawes A."/>
            <person name="Hernandez B."/>
            <person name="Kovar C."/>
            <person name="Mandapat C."/>
            <person name="Pham C."/>
            <person name="Qu C."/>
            <person name="Jing C."/>
            <person name="Bess C."/>
            <person name="Bandaranaike D."/>
            <person name="Ngo D."/>
            <person name="Ongeri F."/>
            <person name="Arias F."/>
            <person name="Lara F."/>
            <person name="Weissenberger G."/>
            <person name="Kamau G."/>
            <person name="Han H."/>
            <person name="Shen H."/>
            <person name="Dinh H."/>
            <person name="Khalil I."/>
            <person name="Jones J."/>
            <person name="Shafer J."/>
            <person name="Jayaseelan J."/>
            <person name="Quiroz J."/>
            <person name="Blankenburg K."/>
            <person name="Nguyen L."/>
            <person name="Jackson L."/>
            <person name="Francisco L."/>
            <person name="Tang L.-Y."/>
            <person name="Pu L.-L."/>
            <person name="Perales L."/>
            <person name="Lorensuhewa L."/>
            <person name="Munidasa M."/>
            <person name="Coyle M."/>
            <person name="Taylor M."/>
            <person name="Puazo M."/>
            <person name="Firestine M."/>
            <person name="Scheel M."/>
            <person name="Javaid M."/>
            <person name="Wang M."/>
            <person name="Li M."/>
            <person name="Tabassum N."/>
            <person name="Saada N."/>
            <person name="Osuji N."/>
            <person name="Aqrawi P."/>
            <person name="Fu Q."/>
            <person name="Thornton R."/>
            <person name="Raj R."/>
            <person name="Goodspeed R."/>
            <person name="Mata R."/>
            <person name="Najjar R."/>
            <person name="Gubbala S."/>
            <person name="Lee S."/>
            <person name="Denson S."/>
            <person name="Patil S."/>
            <person name="Macmil S."/>
            <person name="Qi S."/>
            <person name="Matskevitch T."/>
            <person name="Palculict T."/>
            <person name="Mathew T."/>
            <person name="Vee V."/>
            <person name="Velamala V."/>
            <person name="Korchina V."/>
            <person name="Cai W."/>
            <person name="Liu W."/>
            <person name="Dai W."/>
            <person name="Zou X."/>
            <person name="Zhu Y."/>
            <person name="Zhang Y."/>
            <person name="Wu Y.-Q."/>
            <person name="Xin Y."/>
            <person name="Nazarath L."/>
            <person name="Kovar C."/>
            <person name="Han Y."/>
            <person name="Muzny D."/>
            <person name="Gibbs R."/>
        </authorList>
    </citation>
    <scope>NUCLEOTIDE SEQUENCE [LARGE SCALE GENOMIC DNA]</scope>
    <source>
        <strain evidence="6">Jacobina</strain>
    </source>
</reference>
<dbReference type="EMBL" id="GITU01009284">
    <property type="protein sequence ID" value="MBC1177987.1"/>
    <property type="molecule type" value="Transcribed_RNA"/>
</dbReference>
<keyword evidence="1" id="KW-0175">Coiled coil</keyword>
<feature type="compositionally biased region" description="Basic and acidic residues" evidence="2">
    <location>
        <begin position="1382"/>
        <end position="1394"/>
    </location>
</feature>
<feature type="compositionally biased region" description="Basic and acidic residues" evidence="2">
    <location>
        <begin position="394"/>
        <end position="407"/>
    </location>
</feature>
<feature type="compositionally biased region" description="Polar residues" evidence="2">
    <location>
        <begin position="1351"/>
        <end position="1381"/>
    </location>
</feature>
<evidence type="ECO:0000256" key="2">
    <source>
        <dbReference type="SAM" id="MobiDB-lite"/>
    </source>
</evidence>
<sequence length="2256" mass="253543">MEQRNFWEVLNGILILCLFRVETHPPPELEMESGMKETRPNWLLMGFHPEVRSMLSSEWDQRRFLACMDKYLHYAKEESTEVKKVTNLIKILSGSMYLFRDLNENFKTTPAYLSRITQLLQLYLDAELRSSVQGITYHMEIVNKISLQIDFHLKGQDPSYILSVFLSCPRAQNKAHRLIMDSLYKKYITVPSWTVSKVELPDKLMLMYIIAYKQWLDLFLEDRLKFSDVMKNFAMFKPRESFLTNPKIPEALREIYSHKRECLENFEESENELDEISTAHEALTRNMTLPMGDAGSKSMEDNQLDFSLLEVGSEGSVPIPLVSNRLPNIVKKEAPLMLGMIDLTLDDVNPRMEWLQHLARKARDAQEVRVSRYSSMGDETDVICLSDSEESEVDERTGNEREREDDQVRSEEVMLTENSLASSVMAKNREKLDSITSNLDVGLTMKHVEKSGLSHGTKSAIKFGVRDDLVGSTPRKAPETLGENQTMCATEENSLGAGVEDSQNSVDNYPIFNEIRMEEREMEAQPAQHFYDHPNYFCDEFLQRRRQSSEGQQQENVIFSMPQLTKRPLPSEEPLAAGSSERIHFTTTRSTTLPMVVRDIITDFSDAEDADEDEVEIESPSMETIERADLVEFMEQISEGERHTCKTPTESIKPILDRSSSAEKSAKIKKKVKFGAAQVVEMDDLPREKIYRNYLERSSPRKAILKSSLKRSLHASFSEDYGKFRTNETNGREWKKSPSNIMVKRTYVSPSPVNISHHQMKAELKASPPEAAGKRLADESTSQQTSPQRSTSKQNQLSIRREFENRKKKMKRRNSIACITYSDRKLSRFEKRLESPAASPVVARASLPEDQKLYRAYVPLVKIVWPVIRDKSPGENHVVPDKAISKEPEKKIEKEGRKVEKKVEKKGENKIEKDEKKLEERIEMKEEEKKIQKKIERKEEKKEQKKIEKKEEAKIEKKDEDTKIAKKIEQKFKLKTEASIADKLDTSLGPLTRSKRRKSHGVNRSSGNTSSPKMEKKEPQMRRRRKLIVESVAEEIPDKIVPPLVVLNPIPKNLVVIQDDENVPSRLSDDLLLAEEVPPKKKRKNNKINKEIVKNERKVEQLNVSQEDVEMTKPEAQSTPLRGQEKVEQCKIDEIPPKEETKTSLPVISSDECKLSSSLEVKIQPKVRQDLTVITKKTMKLIHRDTKLSRRACLDIRRLTTRDVQEITDHIAKWMMGIGSHPGRECAEKGLAAQQGATTEASTSNSSKDCDTKRDSEQGGGGEENPDAIKRGRRSEGKRNKTPRRLKRSQIYQKILEDSGVMEQIEVKPLSVLSLNEEIGKMASPDSTSSHGEANRSTESQFQGKPPSPEYVNSTISSTVNTEISSTTQIAGPSGGNSDNSVESKREEGAERADSGSLERLQEAEEAPIARTKKEEVKVAKVEFNGPILRSTGSVSTPPPPSAPPKTSQECSRSEEGEAPGNEDQKEFVSCDSQGDLGEPEKSEENQGKTTENPEESPGEDKIPEEESEEAQENTEVQSEDAELKDSEEKGCESPQGCDSQGQMEAVEVEVEEFSHTNEIMADECQDASQEAQPGSPQEEQESANEEEMNEKEPEEEAAMKDAEEEEEDDDDTSIDFEDFDTVSEYSDPDSALDGNEADSKAADEEEGTHVGNSADLDKSIDAAMMNFDPSEAFKDTSDVESQHGDAQEMQVKDNLFENISSIESTEQNYLQCAKNPSPDSSNTENTATTPHCADENVAIGMNCGDAIPDTSDVGNNELSMDEQRTYVEHDGLFSSPIYDHEPDVRGKFNGQMTDQLMYTHTHANNILLEADSSENISRNLAIDDLVEEMPSDETTLITESDIFEEYCENLTSIGDNVTVETESEIVTEAFGNEGGATDDFATVFRTTLPHDIQTSLPTSTYIATTLAVPEVMATRKSDRQRIKSHTNLYVEHDYSPRTDTNRITPISSTSRTGDRYLLPPKAERMNRKRSFPGDGRDRKKQRKPFGTMPESTISPLPTQPAQLPTIANPNPQMPLPVVPQPPPQRSIGEQQSRGKVSISAVSPYLEVHNTLQQQIGRQKCVPLLPSPPVNGDTATIRKFRRPNRMENTPPHHSLPPPVYEQISPCPPEKLRTTCAEVKTFNMIPSTQSIAALASVAHQKQSARPGEVPPLATGKKDIATTQVFSQTIGEYQILQYTAPNPTDYCIITTARQPQQVPPLPAVQATFPNSAVGGSQQQTTGGKVFLTAPSQQPEELPQFVVGESDDLVANCLSGSTK</sequence>
<organism evidence="5 6">
    <name type="scientific">Lutzomyia longipalpis</name>
    <name type="common">Sand fly</name>
    <dbReference type="NCBI Taxonomy" id="7200"/>
    <lineage>
        <taxon>Eukaryota</taxon>
        <taxon>Metazoa</taxon>
        <taxon>Ecdysozoa</taxon>
        <taxon>Arthropoda</taxon>
        <taxon>Hexapoda</taxon>
        <taxon>Insecta</taxon>
        <taxon>Pterygota</taxon>
        <taxon>Neoptera</taxon>
        <taxon>Endopterygota</taxon>
        <taxon>Diptera</taxon>
        <taxon>Nematocera</taxon>
        <taxon>Psychodoidea</taxon>
        <taxon>Psychodidae</taxon>
        <taxon>Lutzomyia</taxon>
        <taxon>Lutzomyia</taxon>
    </lineage>
</organism>
<feature type="compositionally biased region" description="Acidic residues" evidence="2">
    <location>
        <begin position="1493"/>
        <end position="1521"/>
    </location>
</feature>
<dbReference type="VEuPathDB" id="VectorBase:LLOJ008165"/>
<reference evidence="4" key="2">
    <citation type="journal article" date="2020" name="BMC">
        <title>Leishmania infection induces a limited differential gene expression in the sand fly midgut.</title>
        <authorList>
            <person name="Coutinho-Abreu I.V."/>
            <person name="Serafim T.D."/>
            <person name="Meneses C."/>
            <person name="Kamhawi S."/>
            <person name="Oliveira F."/>
            <person name="Valenzuela J.G."/>
        </authorList>
    </citation>
    <scope>NUCLEOTIDE SEQUENCE</scope>
    <source>
        <strain evidence="4">Jacobina</strain>
        <tissue evidence="4">Midgut</tissue>
    </source>
</reference>
<feature type="coiled-coil region" evidence="1">
    <location>
        <begin position="259"/>
        <end position="286"/>
    </location>
</feature>
<feature type="region of interest" description="Disordered" evidence="2">
    <location>
        <begin position="926"/>
        <end position="960"/>
    </location>
</feature>
<feature type="compositionally biased region" description="Basic and acidic residues" evidence="2">
    <location>
        <begin position="1248"/>
        <end position="1257"/>
    </location>
</feature>
<feature type="region of interest" description="Disordered" evidence="2">
    <location>
        <begin position="885"/>
        <end position="910"/>
    </location>
</feature>
<feature type="compositionally biased region" description="Polar residues" evidence="2">
    <location>
        <begin position="1235"/>
        <end position="1247"/>
    </location>
</feature>
<dbReference type="EnsemblMetazoa" id="LLOJ008165-RA">
    <property type="protein sequence ID" value="LLOJ008165-PA"/>
    <property type="gene ID" value="LLOJ008165"/>
</dbReference>
<feature type="region of interest" description="Disordered" evidence="2">
    <location>
        <begin position="979"/>
        <end position="1025"/>
    </location>
</feature>
<dbReference type="VEuPathDB" id="VectorBase:LLONM1_005448"/>
<evidence type="ECO:0000313" key="5">
    <source>
        <dbReference type="EnsemblMetazoa" id="LLOJ008165-PA"/>
    </source>
</evidence>
<feature type="compositionally biased region" description="Polar residues" evidence="2">
    <location>
        <begin position="1002"/>
        <end position="1012"/>
    </location>
</feature>
<feature type="compositionally biased region" description="Basic and acidic residues" evidence="2">
    <location>
        <begin position="1267"/>
        <end position="1279"/>
    </location>
</feature>
<feature type="region of interest" description="Disordered" evidence="2">
    <location>
        <begin position="1103"/>
        <end position="1127"/>
    </location>
</feature>
<keyword evidence="6" id="KW-1185">Reference proteome</keyword>
<accession>A0A1B0CTG5</accession>
<protein>
    <submittedName>
        <fullName evidence="4">Putative transcriptional regulator icp22</fullName>
    </submittedName>
</protein>
<feature type="compositionally biased region" description="Basic and acidic residues" evidence="2">
    <location>
        <begin position="1522"/>
        <end position="1532"/>
    </location>
</feature>
<feature type="compositionally biased region" description="Basic and acidic residues" evidence="2">
    <location>
        <begin position="1412"/>
        <end position="1421"/>
    </location>
</feature>
<evidence type="ECO:0000256" key="3">
    <source>
        <dbReference type="SAM" id="SignalP"/>
    </source>
</evidence>
<feature type="compositionally biased region" description="Polar residues" evidence="2">
    <location>
        <begin position="1990"/>
        <end position="2004"/>
    </location>
</feature>
<dbReference type="EMBL" id="AJWK01027569">
    <property type="status" value="NOT_ANNOTATED_CDS"/>
    <property type="molecule type" value="Genomic_DNA"/>
</dbReference>
<feature type="compositionally biased region" description="Polar residues" evidence="2">
    <location>
        <begin position="1325"/>
        <end position="1343"/>
    </location>
</feature>
<feature type="chain" id="PRO_5044555499" evidence="3">
    <location>
        <begin position="24"/>
        <end position="2256"/>
    </location>
</feature>
<feature type="compositionally biased region" description="Polar residues" evidence="2">
    <location>
        <begin position="1942"/>
        <end position="1952"/>
    </location>
</feature>
<feature type="compositionally biased region" description="Low complexity" evidence="2">
    <location>
        <begin position="780"/>
        <end position="792"/>
    </location>
</feature>
<feature type="compositionally biased region" description="Acidic residues" evidence="2">
    <location>
        <begin position="1579"/>
        <end position="1622"/>
    </location>
</feature>
<reference evidence="5" key="3">
    <citation type="submission" date="2020-05" db="UniProtKB">
        <authorList>
            <consortium name="EnsemblMetazoa"/>
        </authorList>
    </citation>
    <scope>IDENTIFICATION</scope>
    <source>
        <strain evidence="5">Jacobina</strain>
    </source>
</reference>
<evidence type="ECO:0000313" key="4">
    <source>
        <dbReference type="EMBL" id="MBC1177987.1"/>
    </source>
</evidence>
<feature type="region of interest" description="Disordered" evidence="2">
    <location>
        <begin position="1227"/>
        <end position="1286"/>
    </location>
</feature>
<evidence type="ECO:0000313" key="6">
    <source>
        <dbReference type="Proteomes" id="UP000092461"/>
    </source>
</evidence>
<dbReference type="Proteomes" id="UP000092461">
    <property type="component" value="Unassembled WGS sequence"/>
</dbReference>
<evidence type="ECO:0000256" key="1">
    <source>
        <dbReference type="SAM" id="Coils"/>
    </source>
</evidence>
<keyword evidence="3" id="KW-0732">Signal</keyword>